<organism evidence="2 3">
    <name type="scientific">Kitasatospora paracochleata</name>
    <dbReference type="NCBI Taxonomy" id="58354"/>
    <lineage>
        <taxon>Bacteria</taxon>
        <taxon>Bacillati</taxon>
        <taxon>Actinomycetota</taxon>
        <taxon>Actinomycetes</taxon>
        <taxon>Kitasatosporales</taxon>
        <taxon>Streptomycetaceae</taxon>
        <taxon>Kitasatospora</taxon>
    </lineage>
</organism>
<dbReference type="Proteomes" id="UP001206483">
    <property type="component" value="Unassembled WGS sequence"/>
</dbReference>
<name>A0ABT1J1Y9_9ACTN</name>
<proteinExistence type="predicted"/>
<evidence type="ECO:0000256" key="1">
    <source>
        <dbReference type="SAM" id="MobiDB-lite"/>
    </source>
</evidence>
<accession>A0ABT1J1Y9</accession>
<protein>
    <submittedName>
        <fullName evidence="2">Uncharacterized protein</fullName>
    </submittedName>
</protein>
<sequence>MCGIGSDGHWHGTVAVNIAAPALRALGLHPDQPTSAPADPPPPAWWGPWLRGRA</sequence>
<gene>
    <name evidence="2" type="ORF">FHR36_004432</name>
</gene>
<comment type="caution">
    <text evidence="2">The sequence shown here is derived from an EMBL/GenBank/DDBJ whole genome shotgun (WGS) entry which is preliminary data.</text>
</comment>
<dbReference type="EMBL" id="JAMZDX010000004">
    <property type="protein sequence ID" value="MCP2311269.1"/>
    <property type="molecule type" value="Genomic_DNA"/>
</dbReference>
<keyword evidence="3" id="KW-1185">Reference proteome</keyword>
<dbReference type="RefSeq" id="WP_253799898.1">
    <property type="nucleotide sequence ID" value="NZ_BAAAUB010000074.1"/>
</dbReference>
<evidence type="ECO:0000313" key="3">
    <source>
        <dbReference type="Proteomes" id="UP001206483"/>
    </source>
</evidence>
<feature type="region of interest" description="Disordered" evidence="1">
    <location>
        <begin position="30"/>
        <end position="54"/>
    </location>
</feature>
<reference evidence="2 3" key="1">
    <citation type="submission" date="2022-06" db="EMBL/GenBank/DDBJ databases">
        <title>Sequencing the genomes of 1000 actinobacteria strains.</title>
        <authorList>
            <person name="Klenk H.-P."/>
        </authorList>
    </citation>
    <scope>NUCLEOTIDE SEQUENCE [LARGE SCALE GENOMIC DNA]</scope>
    <source>
        <strain evidence="2 3">DSM 41656</strain>
    </source>
</reference>
<evidence type="ECO:0000313" key="2">
    <source>
        <dbReference type="EMBL" id="MCP2311269.1"/>
    </source>
</evidence>